<dbReference type="PROSITE" id="PS00107">
    <property type="entry name" value="PROTEIN_KINASE_ATP"/>
    <property type="match status" value="1"/>
</dbReference>
<dbReference type="AlphaFoldDB" id="A0AA88KVG1"/>
<reference evidence="9 10" key="1">
    <citation type="journal article" date="2018" name="BMC Genomics">
        <title>The genome of Naegleria lovaniensis, the basis for a comparative approach to unravel pathogenicity factors of the human pathogenic amoeba N. fowleri.</title>
        <authorList>
            <person name="Liechti N."/>
            <person name="Schurch N."/>
            <person name="Bruggmann R."/>
            <person name="Wittwer M."/>
        </authorList>
    </citation>
    <scope>NUCLEOTIDE SEQUENCE [LARGE SCALE GENOMIC DNA]</scope>
    <source>
        <strain evidence="9 10">ATCC 30569</strain>
    </source>
</reference>
<dbReference type="InterPro" id="IPR000719">
    <property type="entry name" value="Prot_kinase_dom"/>
</dbReference>
<dbReference type="Gene3D" id="1.10.510.10">
    <property type="entry name" value="Transferase(Phosphotransferase) domain 1"/>
    <property type="match status" value="1"/>
</dbReference>
<dbReference type="SUPFAM" id="SSF56112">
    <property type="entry name" value="Protein kinase-like (PK-like)"/>
    <property type="match status" value="1"/>
</dbReference>
<dbReference type="EMBL" id="PYSW02000006">
    <property type="protein sequence ID" value="KAG2391915.1"/>
    <property type="molecule type" value="Genomic_DNA"/>
</dbReference>
<name>A0AA88KVG1_NAELO</name>
<dbReference type="SMART" id="SM00220">
    <property type="entry name" value="S_TKc"/>
    <property type="match status" value="1"/>
</dbReference>
<dbReference type="GeneID" id="68105853"/>
<dbReference type="Pfam" id="PF00069">
    <property type="entry name" value="Pkinase"/>
    <property type="match status" value="1"/>
</dbReference>
<feature type="domain" description="Protein kinase" evidence="8">
    <location>
        <begin position="49"/>
        <end position="342"/>
    </location>
</feature>
<dbReference type="GO" id="GO:0004674">
    <property type="term" value="F:protein serine/threonine kinase activity"/>
    <property type="evidence" value="ECO:0007669"/>
    <property type="project" value="UniProtKB-KW"/>
</dbReference>
<dbReference type="PROSITE" id="PS00108">
    <property type="entry name" value="PROTEIN_KINASE_ST"/>
    <property type="match status" value="1"/>
</dbReference>
<dbReference type="PANTHER" id="PTHR24055">
    <property type="entry name" value="MITOGEN-ACTIVATED PROTEIN KINASE"/>
    <property type="match status" value="1"/>
</dbReference>
<sequence>METISFISVTKKNQGRLCSIAKIIMTEGKQVEHVTYIVAGNKFEIPSRYEVKKVIGQGAYGVVVSAWDKERNENVAIKKIFNIFEHDREYQKRILREVKILRHFDACENVVQLYDLILPPSFEEFNDVYIVMEFMDSNLRQMIKSNQELTDQNIQYFLYHLLRGLKTIHSANVLHRDIKPSNILINGDMEIKYCDFGLSRGIESDTNPKMSTTYVATRWYRSPELLLMWDQAGKALDIWSLGCIFAEMLDKPPKRRVLFPGKNYLNQLDLILDVTGTPPEEDIRGCAKAKRYMSGLPHKPKQNFKDIFPHANPLAIDLLEKMLAFDPLKRITVEEALKHPYLETMYEEDDEEDGVELFSFNCDNDMPLEKIKELLYEEIVDFNKCHGVNLKPIILNQVFEVKE</sequence>
<keyword evidence="3 6" id="KW-0547">Nucleotide-binding</keyword>
<evidence type="ECO:0000259" key="8">
    <source>
        <dbReference type="PROSITE" id="PS50011"/>
    </source>
</evidence>
<protein>
    <recommendedName>
        <fullName evidence="8">Protein kinase domain-containing protein</fullName>
    </recommendedName>
</protein>
<dbReference type="PROSITE" id="PS50011">
    <property type="entry name" value="PROTEIN_KINASE_DOM"/>
    <property type="match status" value="1"/>
</dbReference>
<proteinExistence type="inferred from homology"/>
<evidence type="ECO:0000256" key="1">
    <source>
        <dbReference type="ARBA" id="ARBA00022527"/>
    </source>
</evidence>
<dbReference type="Proteomes" id="UP000816034">
    <property type="component" value="Unassembled WGS sequence"/>
</dbReference>
<keyword evidence="2" id="KW-0808">Transferase</keyword>
<evidence type="ECO:0000313" key="10">
    <source>
        <dbReference type="Proteomes" id="UP000816034"/>
    </source>
</evidence>
<evidence type="ECO:0000256" key="5">
    <source>
        <dbReference type="ARBA" id="ARBA00022840"/>
    </source>
</evidence>
<feature type="binding site" evidence="6">
    <location>
        <position position="79"/>
    </location>
    <ligand>
        <name>ATP</name>
        <dbReference type="ChEBI" id="CHEBI:30616"/>
    </ligand>
</feature>
<dbReference type="InterPro" id="IPR011009">
    <property type="entry name" value="Kinase-like_dom_sf"/>
</dbReference>
<dbReference type="FunFam" id="3.30.200.20:FF:000046">
    <property type="entry name" value="Mitogen-activated protein kinase"/>
    <property type="match status" value="1"/>
</dbReference>
<evidence type="ECO:0000256" key="4">
    <source>
        <dbReference type="ARBA" id="ARBA00022777"/>
    </source>
</evidence>
<dbReference type="InterPro" id="IPR017441">
    <property type="entry name" value="Protein_kinase_ATP_BS"/>
</dbReference>
<evidence type="ECO:0000256" key="2">
    <source>
        <dbReference type="ARBA" id="ARBA00022679"/>
    </source>
</evidence>
<evidence type="ECO:0000256" key="6">
    <source>
        <dbReference type="PROSITE-ProRule" id="PRU10141"/>
    </source>
</evidence>
<evidence type="ECO:0000256" key="3">
    <source>
        <dbReference type="ARBA" id="ARBA00022741"/>
    </source>
</evidence>
<keyword evidence="5 6" id="KW-0067">ATP-binding</keyword>
<dbReference type="GO" id="GO:0005524">
    <property type="term" value="F:ATP binding"/>
    <property type="evidence" value="ECO:0007669"/>
    <property type="project" value="UniProtKB-UniRule"/>
</dbReference>
<dbReference type="InterPro" id="IPR008271">
    <property type="entry name" value="Ser/Thr_kinase_AS"/>
</dbReference>
<comment type="similarity">
    <text evidence="7">Belongs to the protein kinase superfamily.</text>
</comment>
<keyword evidence="10" id="KW-1185">Reference proteome</keyword>
<dbReference type="CDD" id="cd07834">
    <property type="entry name" value="STKc_MAPK"/>
    <property type="match status" value="1"/>
</dbReference>
<dbReference type="RefSeq" id="XP_044553809.1">
    <property type="nucleotide sequence ID" value="XM_044689273.1"/>
</dbReference>
<accession>A0AA88KVG1</accession>
<keyword evidence="4" id="KW-0418">Kinase</keyword>
<dbReference type="FunFam" id="1.10.510.10:FF:000040">
    <property type="entry name" value="Mitogen-activated protein kinase"/>
    <property type="match status" value="1"/>
</dbReference>
<dbReference type="InterPro" id="IPR050117">
    <property type="entry name" value="MAPK"/>
</dbReference>
<gene>
    <name evidence="9" type="ORF">C9374_013400</name>
</gene>
<evidence type="ECO:0000313" key="9">
    <source>
        <dbReference type="EMBL" id="KAG2391915.1"/>
    </source>
</evidence>
<organism evidence="9 10">
    <name type="scientific">Naegleria lovaniensis</name>
    <name type="common">Amoeba</name>
    <dbReference type="NCBI Taxonomy" id="51637"/>
    <lineage>
        <taxon>Eukaryota</taxon>
        <taxon>Discoba</taxon>
        <taxon>Heterolobosea</taxon>
        <taxon>Tetramitia</taxon>
        <taxon>Eutetramitia</taxon>
        <taxon>Vahlkampfiidae</taxon>
        <taxon>Naegleria</taxon>
    </lineage>
</organism>
<keyword evidence="1 7" id="KW-0723">Serine/threonine-protein kinase</keyword>
<evidence type="ECO:0000256" key="7">
    <source>
        <dbReference type="RuleBase" id="RU000304"/>
    </source>
</evidence>
<dbReference type="Gene3D" id="3.30.200.20">
    <property type="entry name" value="Phosphorylase Kinase, domain 1"/>
    <property type="match status" value="1"/>
</dbReference>
<comment type="caution">
    <text evidence="9">The sequence shown here is derived from an EMBL/GenBank/DDBJ whole genome shotgun (WGS) entry which is preliminary data.</text>
</comment>